<protein>
    <submittedName>
        <fullName evidence="2">Uncharacterized protein</fullName>
    </submittedName>
</protein>
<organism evidence="2 3">
    <name type="scientific">Lipomyces tetrasporus</name>
    <dbReference type="NCBI Taxonomy" id="54092"/>
    <lineage>
        <taxon>Eukaryota</taxon>
        <taxon>Fungi</taxon>
        <taxon>Dikarya</taxon>
        <taxon>Ascomycota</taxon>
        <taxon>Saccharomycotina</taxon>
        <taxon>Lipomycetes</taxon>
        <taxon>Lipomycetales</taxon>
        <taxon>Lipomycetaceae</taxon>
        <taxon>Lipomyces</taxon>
    </lineage>
</organism>
<comment type="caution">
    <text evidence="2">The sequence shown here is derived from an EMBL/GenBank/DDBJ whole genome shotgun (WGS) entry which is preliminary data.</text>
</comment>
<feature type="compositionally biased region" description="Gly residues" evidence="1">
    <location>
        <begin position="12"/>
        <end position="28"/>
    </location>
</feature>
<proteinExistence type="predicted"/>
<evidence type="ECO:0000313" key="3">
    <source>
        <dbReference type="Proteomes" id="UP001217417"/>
    </source>
</evidence>
<keyword evidence="3" id="KW-1185">Reference proteome</keyword>
<dbReference type="Proteomes" id="UP001217417">
    <property type="component" value="Unassembled WGS sequence"/>
</dbReference>
<reference evidence="2" key="1">
    <citation type="submission" date="2023-03" db="EMBL/GenBank/DDBJ databases">
        <title>Near-Complete genome sequence of Lipomyces tetrasporous NRRL Y-64009, an oleaginous yeast capable of growing on lignocellulosic hydrolysates.</title>
        <authorList>
            <consortium name="Lawrence Berkeley National Laboratory"/>
            <person name="Jagtap S.S."/>
            <person name="Liu J.-J."/>
            <person name="Walukiewicz H.E."/>
            <person name="Pangilinan J."/>
            <person name="Lipzen A."/>
            <person name="Ahrendt S."/>
            <person name="Koriabine M."/>
            <person name="Cobaugh K."/>
            <person name="Salamov A."/>
            <person name="Yoshinaga Y."/>
            <person name="Ng V."/>
            <person name="Daum C."/>
            <person name="Grigoriev I.V."/>
            <person name="Slininger P.J."/>
            <person name="Dien B.S."/>
            <person name="Jin Y.-S."/>
            <person name="Rao C.V."/>
        </authorList>
    </citation>
    <scope>NUCLEOTIDE SEQUENCE</scope>
    <source>
        <strain evidence="2">NRRL Y-64009</strain>
    </source>
</reference>
<dbReference type="GeneID" id="80883142"/>
<feature type="compositionally biased region" description="Basic residues" evidence="1">
    <location>
        <begin position="43"/>
        <end position="57"/>
    </location>
</feature>
<accession>A0AAD7QPJ0</accession>
<dbReference type="EMBL" id="JARPMG010000007">
    <property type="protein sequence ID" value="KAJ8099133.1"/>
    <property type="molecule type" value="Genomic_DNA"/>
</dbReference>
<dbReference type="RefSeq" id="XP_056042583.1">
    <property type="nucleotide sequence ID" value="XM_056187976.1"/>
</dbReference>
<feature type="region of interest" description="Disordered" evidence="1">
    <location>
        <begin position="146"/>
        <end position="165"/>
    </location>
</feature>
<feature type="compositionally biased region" description="Polar residues" evidence="1">
    <location>
        <begin position="60"/>
        <end position="72"/>
    </location>
</feature>
<dbReference type="AlphaFoldDB" id="A0AAD7QPJ0"/>
<feature type="region of interest" description="Disordered" evidence="1">
    <location>
        <begin position="1"/>
        <end position="72"/>
    </location>
</feature>
<sequence>MTDQGRTFQGPSRGGRGGYSSYGSGYHGGQQFKRQRFDNKDHRGSRRGGRGSFRGRRGTYQPQQQREGASSNIAFDIRAALSNPWKDLEDELGLEHCQVDIIERTESNIMLIPPDESPEPESSTIIANPVATGENVDDYPSVEMPQEELANEDEISIDIDNNDPT</sequence>
<name>A0AAD7QPJ0_9ASCO</name>
<gene>
    <name evidence="2" type="ORF">POJ06DRAFT_256085</name>
</gene>
<evidence type="ECO:0000256" key="1">
    <source>
        <dbReference type="SAM" id="MobiDB-lite"/>
    </source>
</evidence>
<evidence type="ECO:0000313" key="2">
    <source>
        <dbReference type="EMBL" id="KAJ8099133.1"/>
    </source>
</evidence>